<keyword evidence="3" id="KW-1185">Reference proteome</keyword>
<evidence type="ECO:0000313" key="3">
    <source>
        <dbReference type="Proteomes" id="UP000479710"/>
    </source>
</evidence>
<name>A0A6G1BMI2_9ORYZ</name>
<dbReference type="Proteomes" id="UP000479710">
    <property type="component" value="Unassembled WGS sequence"/>
</dbReference>
<feature type="region of interest" description="Disordered" evidence="1">
    <location>
        <begin position="1"/>
        <end position="42"/>
    </location>
</feature>
<comment type="caution">
    <text evidence="2">The sequence shown here is derived from an EMBL/GenBank/DDBJ whole genome shotgun (WGS) entry which is preliminary data.</text>
</comment>
<accession>A0A6G1BMI2</accession>
<feature type="compositionally biased region" description="Acidic residues" evidence="1">
    <location>
        <begin position="1"/>
        <end position="12"/>
    </location>
</feature>
<dbReference type="EMBL" id="SPHZ02000012">
    <property type="protein sequence ID" value="KAF0889565.1"/>
    <property type="molecule type" value="Genomic_DNA"/>
</dbReference>
<evidence type="ECO:0000256" key="1">
    <source>
        <dbReference type="SAM" id="MobiDB-lite"/>
    </source>
</evidence>
<proteinExistence type="predicted"/>
<gene>
    <name evidence="2" type="ORF">E2562_028659</name>
</gene>
<reference evidence="2 3" key="1">
    <citation type="submission" date="2019-11" db="EMBL/GenBank/DDBJ databases">
        <title>Whole genome sequence of Oryza granulata.</title>
        <authorList>
            <person name="Li W."/>
        </authorList>
    </citation>
    <scope>NUCLEOTIDE SEQUENCE [LARGE SCALE GENOMIC DNA]</scope>
    <source>
        <strain evidence="3">cv. Menghai</strain>
        <tissue evidence="2">Leaf</tissue>
    </source>
</reference>
<dbReference type="AlphaFoldDB" id="A0A6G1BMI2"/>
<evidence type="ECO:0000313" key="2">
    <source>
        <dbReference type="EMBL" id="KAF0889565.1"/>
    </source>
</evidence>
<feature type="compositionally biased region" description="Acidic residues" evidence="1">
    <location>
        <begin position="30"/>
        <end position="40"/>
    </location>
</feature>
<protein>
    <submittedName>
        <fullName evidence="2">Uncharacterized protein</fullName>
    </submittedName>
</protein>
<organism evidence="2 3">
    <name type="scientific">Oryza meyeriana var. granulata</name>
    <dbReference type="NCBI Taxonomy" id="110450"/>
    <lineage>
        <taxon>Eukaryota</taxon>
        <taxon>Viridiplantae</taxon>
        <taxon>Streptophyta</taxon>
        <taxon>Embryophyta</taxon>
        <taxon>Tracheophyta</taxon>
        <taxon>Spermatophyta</taxon>
        <taxon>Magnoliopsida</taxon>
        <taxon>Liliopsida</taxon>
        <taxon>Poales</taxon>
        <taxon>Poaceae</taxon>
        <taxon>BOP clade</taxon>
        <taxon>Oryzoideae</taxon>
        <taxon>Oryzeae</taxon>
        <taxon>Oryzinae</taxon>
        <taxon>Oryza</taxon>
        <taxon>Oryza meyeriana</taxon>
    </lineage>
</organism>
<sequence>MWVGETELDDEFSATPKHDSRQSDSNPNFEETDESEDESNNEAVLDTLKSLVNYLNFKNFGLGKIPAGFVVLGEQWGQWEMKN</sequence>